<feature type="compositionally biased region" description="Basic and acidic residues" evidence="4">
    <location>
        <begin position="450"/>
        <end position="462"/>
    </location>
</feature>
<dbReference type="GO" id="GO:0003677">
    <property type="term" value="F:DNA binding"/>
    <property type="evidence" value="ECO:0007669"/>
    <property type="project" value="InterPro"/>
</dbReference>
<dbReference type="PANTHER" id="PTHR12214:SF0">
    <property type="entry name" value="LD29489P"/>
    <property type="match status" value="1"/>
</dbReference>
<feature type="coiled-coil region" evidence="3">
    <location>
        <begin position="246"/>
        <end position="276"/>
    </location>
</feature>
<organism evidence="5 6">
    <name type="scientific">Cerrena zonata</name>
    <dbReference type="NCBI Taxonomy" id="2478898"/>
    <lineage>
        <taxon>Eukaryota</taxon>
        <taxon>Fungi</taxon>
        <taxon>Dikarya</taxon>
        <taxon>Basidiomycota</taxon>
        <taxon>Agaricomycotina</taxon>
        <taxon>Agaricomycetes</taxon>
        <taxon>Polyporales</taxon>
        <taxon>Cerrenaceae</taxon>
        <taxon>Cerrena</taxon>
    </lineage>
</organism>
<dbReference type="InterPro" id="IPR012890">
    <property type="entry name" value="GCFC2-like"/>
</dbReference>
<reference evidence="5 6" key="1">
    <citation type="submission" date="2022-09" db="EMBL/GenBank/DDBJ databases">
        <authorList>
            <person name="Palmer J.M."/>
        </authorList>
    </citation>
    <scope>NUCLEOTIDE SEQUENCE [LARGE SCALE GENOMIC DNA]</scope>
    <source>
        <strain evidence="5 6">DSM 7382</strain>
    </source>
</reference>
<accession>A0AAW0GJ81</accession>
<evidence type="ECO:0000256" key="2">
    <source>
        <dbReference type="ARBA" id="ARBA00023242"/>
    </source>
</evidence>
<dbReference type="Pfam" id="PF15458">
    <property type="entry name" value="NTR2"/>
    <property type="match status" value="1"/>
</dbReference>
<dbReference type="AlphaFoldDB" id="A0AAW0GJ81"/>
<evidence type="ECO:0000256" key="1">
    <source>
        <dbReference type="ARBA" id="ARBA00004123"/>
    </source>
</evidence>
<keyword evidence="6" id="KW-1185">Reference proteome</keyword>
<protein>
    <recommendedName>
        <fullName evidence="7">GCFC-domain-containing protein</fullName>
    </recommendedName>
</protein>
<dbReference type="EMBL" id="JASBNA010000007">
    <property type="protein sequence ID" value="KAK7690288.1"/>
    <property type="molecule type" value="Genomic_DNA"/>
</dbReference>
<sequence>MSDAPVTFKKSKSKRAQRTRDLDTDVTSGADADTGEDSPSVLATKLKNKLKTRTKPQSKLSFGGPEEEGDGEEFKVKKSNLSKKLALNKQFTSTISAPTTPSGSVPTYTAAYLNELKAATPSARPKLVEDASVSYDADVTMADVDTLGAPSISSLVDLTGDDAKETAIPTSASIQAAKQKREHARKTGVTEDFISLSLTKRDDRAQGPHPMSRLVREEDELGEGDDEFAEYTSAQERIALGKKSRKIEAKKKREAMNELIADAEEQDEETMEWEQEQLRRGGHMAEEVQLSTQKLTYKPAPIPPATPIPTLGPAIARLTQSLSNLTTSHAQHTTSMASLGAEQTQLEIRENEMRTMIVKAEEKRSWFVAFREWVESVATFLDEKFPKLEELEEEQVSLLQEKSDMVRTRRERDDEDDLELLFGSLPIPPQEVVEVDELGRALPQTNPTLARKERNSAREARRVYRRARSQTQTREEGYSTDGSLPPSDAADYDAAIEKLLTKGKDVLSDVKAKDFKDPMAGLGKWFGEWREKFGDSYTGAWGGLGMVGAWEFWTRLEILGWDPIETIKTLDTFAWYQSLHDYSRPRQTDDDMQTESDLGPDGDLVSAMISTAIIPRISQLLEKGGLDPYSAKHMRRLIDLCEEIEISVPKDNLKFELILKSVFLTFQTNITSTHTTLTPYLELNQPRFDPSAIPARRRFLTRRVKLLNNLLRWRKYAGDKYGLGQLVEILVEKVMLPVAESGWEVGGEEVMRK</sequence>
<dbReference type="InterPro" id="IPR028211">
    <property type="entry name" value="Ntr2"/>
</dbReference>
<gene>
    <name evidence="5" type="ORF">QCA50_006943</name>
</gene>
<name>A0AAW0GJ81_9APHY</name>
<proteinExistence type="predicted"/>
<dbReference type="GO" id="GO:0000390">
    <property type="term" value="P:spliceosomal complex disassembly"/>
    <property type="evidence" value="ECO:0007669"/>
    <property type="project" value="InterPro"/>
</dbReference>
<dbReference type="PANTHER" id="PTHR12214">
    <property type="entry name" value="GC-RICH SEQUENCE DNA-BINDING FACTOR"/>
    <property type="match status" value="1"/>
</dbReference>
<feature type="region of interest" description="Disordered" evidence="4">
    <location>
        <begin position="1"/>
        <end position="76"/>
    </location>
</feature>
<comment type="subcellular location">
    <subcellularLocation>
        <location evidence="1">Nucleus</location>
    </subcellularLocation>
</comment>
<evidence type="ECO:0008006" key="7">
    <source>
        <dbReference type="Google" id="ProtNLM"/>
    </source>
</evidence>
<dbReference type="Proteomes" id="UP001385951">
    <property type="component" value="Unassembled WGS sequence"/>
</dbReference>
<evidence type="ECO:0000256" key="3">
    <source>
        <dbReference type="SAM" id="Coils"/>
    </source>
</evidence>
<evidence type="ECO:0000313" key="6">
    <source>
        <dbReference type="Proteomes" id="UP001385951"/>
    </source>
</evidence>
<evidence type="ECO:0000256" key="4">
    <source>
        <dbReference type="SAM" id="MobiDB-lite"/>
    </source>
</evidence>
<keyword evidence="2" id="KW-0539">Nucleus</keyword>
<feature type="compositionally biased region" description="Basic residues" evidence="4">
    <location>
        <begin position="46"/>
        <end position="56"/>
    </location>
</feature>
<feature type="region of interest" description="Disordered" evidence="4">
    <location>
        <begin position="449"/>
        <end position="487"/>
    </location>
</feature>
<comment type="caution">
    <text evidence="5">The sequence shown here is derived from an EMBL/GenBank/DDBJ whole genome shotgun (WGS) entry which is preliminary data.</text>
</comment>
<dbReference type="GO" id="GO:0071008">
    <property type="term" value="C:U2-type post-mRNA release spliceosomal complex"/>
    <property type="evidence" value="ECO:0007669"/>
    <property type="project" value="InterPro"/>
</dbReference>
<keyword evidence="3" id="KW-0175">Coiled coil</keyword>
<evidence type="ECO:0000313" key="5">
    <source>
        <dbReference type="EMBL" id="KAK7690288.1"/>
    </source>
</evidence>